<keyword evidence="2" id="KW-1185">Reference proteome</keyword>
<dbReference type="Ensembl" id="ENSSANT00000085309.1">
    <property type="protein sequence ID" value="ENSSANP00000080263.1"/>
    <property type="gene ID" value="ENSSANG00000039900.1"/>
</dbReference>
<protein>
    <submittedName>
        <fullName evidence="1">Uncharacterized protein</fullName>
    </submittedName>
</protein>
<name>A0A671RA77_9TELE</name>
<sequence length="97" mass="11405">MNIMRNRSSPMLKRAGSDIIKANKRVLMPFAPLMRRSTRPILASRITRNKVGDTKYFSMMSDNIRPWERRNMGYYKLFSVVIVVKYTLGRTYRALSI</sequence>
<evidence type="ECO:0000313" key="2">
    <source>
        <dbReference type="Proteomes" id="UP000472260"/>
    </source>
</evidence>
<dbReference type="Proteomes" id="UP000472260">
    <property type="component" value="Unassembled WGS sequence"/>
</dbReference>
<reference evidence="1" key="2">
    <citation type="submission" date="2025-09" db="UniProtKB">
        <authorList>
            <consortium name="Ensembl"/>
        </authorList>
    </citation>
    <scope>IDENTIFICATION</scope>
</reference>
<evidence type="ECO:0000313" key="1">
    <source>
        <dbReference type="Ensembl" id="ENSSANP00000080263.1"/>
    </source>
</evidence>
<reference evidence="1" key="1">
    <citation type="submission" date="2025-08" db="UniProtKB">
        <authorList>
            <consortium name="Ensembl"/>
        </authorList>
    </citation>
    <scope>IDENTIFICATION</scope>
</reference>
<organism evidence="1 2">
    <name type="scientific">Sinocyclocheilus anshuiensis</name>
    <dbReference type="NCBI Taxonomy" id="1608454"/>
    <lineage>
        <taxon>Eukaryota</taxon>
        <taxon>Metazoa</taxon>
        <taxon>Chordata</taxon>
        <taxon>Craniata</taxon>
        <taxon>Vertebrata</taxon>
        <taxon>Euteleostomi</taxon>
        <taxon>Actinopterygii</taxon>
        <taxon>Neopterygii</taxon>
        <taxon>Teleostei</taxon>
        <taxon>Ostariophysi</taxon>
        <taxon>Cypriniformes</taxon>
        <taxon>Cyprinidae</taxon>
        <taxon>Cyprininae</taxon>
        <taxon>Sinocyclocheilus</taxon>
    </lineage>
</organism>
<dbReference type="AlphaFoldDB" id="A0A671RA77"/>
<accession>A0A671RA77</accession>
<proteinExistence type="predicted"/>